<name>A0A939EDT2_9HYPH</name>
<accession>A0A939EDT2</accession>
<proteinExistence type="predicted"/>
<evidence type="ECO:0000313" key="2">
    <source>
        <dbReference type="EMBL" id="MBN9669759.1"/>
    </source>
</evidence>
<reference evidence="2" key="1">
    <citation type="submission" date="2020-12" db="EMBL/GenBank/DDBJ databases">
        <title>Oil enriched cultivation method for isolating marine PHA-producing bacteria.</title>
        <authorList>
            <person name="Zheng W."/>
            <person name="Yu S."/>
            <person name="Huang Y."/>
        </authorList>
    </citation>
    <scope>NUCLEOTIDE SEQUENCE</scope>
    <source>
        <strain evidence="2">SY-2-12</strain>
    </source>
</reference>
<dbReference type="AlphaFoldDB" id="A0A939EDT2"/>
<evidence type="ECO:0000256" key="1">
    <source>
        <dbReference type="SAM" id="Phobius"/>
    </source>
</evidence>
<evidence type="ECO:0000313" key="3">
    <source>
        <dbReference type="Proteomes" id="UP000664096"/>
    </source>
</evidence>
<organism evidence="2 3">
    <name type="scientific">Roseibium aggregatum</name>
    <dbReference type="NCBI Taxonomy" id="187304"/>
    <lineage>
        <taxon>Bacteria</taxon>
        <taxon>Pseudomonadati</taxon>
        <taxon>Pseudomonadota</taxon>
        <taxon>Alphaproteobacteria</taxon>
        <taxon>Hyphomicrobiales</taxon>
        <taxon>Stappiaceae</taxon>
        <taxon>Roseibium</taxon>
    </lineage>
</organism>
<keyword evidence="1" id="KW-0472">Membrane</keyword>
<dbReference type="EMBL" id="JAEKJZ010000001">
    <property type="protein sequence ID" value="MBN9669759.1"/>
    <property type="molecule type" value="Genomic_DNA"/>
</dbReference>
<sequence length="193" mass="22020">MNYTANFELLPSDLKAYKYLCETYSRYLVGRTDPAEIKRESLRHNVIVFVLWAGLGLLCSYMVHLLENWVTFEGSFTKLALLISFVALLFLGAGVSTLKSKLCVSRTWKYMFEPFEATAASAKFDDQGCSFESEYSRGRVNWRDSQVAVGQWQDTLWIVSPAHNFFVPQRALKTPISIIIQEIEAKRPAIFPA</sequence>
<comment type="caution">
    <text evidence="2">The sequence shown here is derived from an EMBL/GenBank/DDBJ whole genome shotgun (WGS) entry which is preliminary data.</text>
</comment>
<protein>
    <recommendedName>
        <fullName evidence="4">YcxB-like protein domain-containing protein</fullName>
    </recommendedName>
</protein>
<gene>
    <name evidence="2" type="ORF">JF539_05370</name>
</gene>
<feature type="transmembrane region" description="Helical" evidence="1">
    <location>
        <begin position="78"/>
        <end position="98"/>
    </location>
</feature>
<dbReference type="RefSeq" id="WP_207139296.1">
    <property type="nucleotide sequence ID" value="NZ_JAEKJZ010000001.1"/>
</dbReference>
<keyword evidence="1" id="KW-0812">Transmembrane</keyword>
<dbReference type="Proteomes" id="UP000664096">
    <property type="component" value="Unassembled WGS sequence"/>
</dbReference>
<keyword evidence="1" id="KW-1133">Transmembrane helix</keyword>
<feature type="transmembrane region" description="Helical" evidence="1">
    <location>
        <begin position="46"/>
        <end position="66"/>
    </location>
</feature>
<evidence type="ECO:0008006" key="4">
    <source>
        <dbReference type="Google" id="ProtNLM"/>
    </source>
</evidence>